<evidence type="ECO:0000313" key="3">
    <source>
        <dbReference type="Proteomes" id="UP000590542"/>
    </source>
</evidence>
<evidence type="ECO:0000259" key="1">
    <source>
        <dbReference type="Pfam" id="PF08241"/>
    </source>
</evidence>
<dbReference type="SUPFAM" id="SSF53335">
    <property type="entry name" value="S-adenosyl-L-methionine-dependent methyltransferases"/>
    <property type="match status" value="1"/>
</dbReference>
<name>A0A7X9E6L1_UNCKA</name>
<keyword evidence="2" id="KW-0808">Transferase</keyword>
<dbReference type="EMBL" id="JAAZNV010000006">
    <property type="protein sequence ID" value="NMB91480.1"/>
    <property type="molecule type" value="Genomic_DNA"/>
</dbReference>
<reference evidence="2 3" key="1">
    <citation type="journal article" date="2020" name="Biotechnol. Biofuels">
        <title>New insights from the biogas microbiome by comprehensive genome-resolved metagenomics of nearly 1600 species originating from multiple anaerobic digesters.</title>
        <authorList>
            <person name="Campanaro S."/>
            <person name="Treu L."/>
            <person name="Rodriguez-R L.M."/>
            <person name="Kovalovszki A."/>
            <person name="Ziels R.M."/>
            <person name="Maus I."/>
            <person name="Zhu X."/>
            <person name="Kougias P.G."/>
            <person name="Basile A."/>
            <person name="Luo G."/>
            <person name="Schluter A."/>
            <person name="Konstantinidis K.T."/>
            <person name="Angelidaki I."/>
        </authorList>
    </citation>
    <scope>NUCLEOTIDE SEQUENCE [LARGE SCALE GENOMIC DNA]</scope>
    <source>
        <strain evidence="2">AS27yjCOA_202</strain>
    </source>
</reference>
<keyword evidence="2" id="KW-0489">Methyltransferase</keyword>
<dbReference type="InterPro" id="IPR013216">
    <property type="entry name" value="Methyltransf_11"/>
</dbReference>
<gene>
    <name evidence="2" type="ORF">GYA37_01370</name>
</gene>
<protein>
    <submittedName>
        <fullName evidence="2">Class I SAM-dependent methyltransferase</fullName>
    </submittedName>
</protein>
<dbReference type="Proteomes" id="UP000590542">
    <property type="component" value="Unassembled WGS sequence"/>
</dbReference>
<proteinExistence type="predicted"/>
<dbReference type="AlphaFoldDB" id="A0A7X9E6L1"/>
<dbReference type="GO" id="GO:0008168">
    <property type="term" value="F:methyltransferase activity"/>
    <property type="evidence" value="ECO:0007669"/>
    <property type="project" value="UniProtKB-KW"/>
</dbReference>
<dbReference type="Pfam" id="PF08241">
    <property type="entry name" value="Methyltransf_11"/>
    <property type="match status" value="1"/>
</dbReference>
<organism evidence="2 3">
    <name type="scientific">candidate division WWE3 bacterium</name>
    <dbReference type="NCBI Taxonomy" id="2053526"/>
    <lineage>
        <taxon>Bacteria</taxon>
        <taxon>Katanobacteria</taxon>
    </lineage>
</organism>
<sequence>MKYNFSQYTTDLHRKISFDFLPGKRLLDVGCGTCVDSYFFKNIHNLDVYSTDVFKHKNVDTFGLKFKVGSIINLPYKSSCFDYVFVHDVLHHIDEKHQKYSMHVNALRELKRVVKNNGVIVIVEANRYNPLFYPHMVRLLKHNHFTQKYFKSLIKSVFEIESVSFKYFECHAYPKRLYKFFKVYELLMEKFVPERLLAYNCAIIQVKK</sequence>
<dbReference type="InterPro" id="IPR029063">
    <property type="entry name" value="SAM-dependent_MTases_sf"/>
</dbReference>
<evidence type="ECO:0000313" key="2">
    <source>
        <dbReference type="EMBL" id="NMB91480.1"/>
    </source>
</evidence>
<comment type="caution">
    <text evidence="2">The sequence shown here is derived from an EMBL/GenBank/DDBJ whole genome shotgun (WGS) entry which is preliminary data.</text>
</comment>
<dbReference type="CDD" id="cd02440">
    <property type="entry name" value="AdoMet_MTases"/>
    <property type="match status" value="1"/>
</dbReference>
<dbReference type="Gene3D" id="3.40.50.150">
    <property type="entry name" value="Vaccinia Virus protein VP39"/>
    <property type="match status" value="1"/>
</dbReference>
<feature type="domain" description="Methyltransferase type 11" evidence="1">
    <location>
        <begin position="27"/>
        <end position="122"/>
    </location>
</feature>
<dbReference type="GO" id="GO:0032259">
    <property type="term" value="P:methylation"/>
    <property type="evidence" value="ECO:0007669"/>
    <property type="project" value="UniProtKB-KW"/>
</dbReference>
<accession>A0A7X9E6L1</accession>